<dbReference type="InterPro" id="IPR009057">
    <property type="entry name" value="Homeodomain-like_sf"/>
</dbReference>
<evidence type="ECO:0000313" key="5">
    <source>
        <dbReference type="EMBL" id="KAB1182242.1"/>
    </source>
</evidence>
<evidence type="ECO:0000256" key="3">
    <source>
        <dbReference type="ARBA" id="ARBA00023163"/>
    </source>
</evidence>
<sequence length="287" mass="32864">MLHWLLSPQDPTVAKYVQCYWLIEKQPNAESYAFPKLNPDPCTHLIISPPNQPYRYDFNGGASTGSGSHWLYPHQQTIALDHTNPFVHLGIKFHTGALYSLPQFSQQTSRLEQSTLLDQVEDIAKDNGLDHLLNLDDELLTLARSNPKRCAKQLDKRLAPWLKQCIEDKHSELTRQALEHLDSKSISDLGAQLFCSQRTLERSFQRVTGMTLKQCQSMNRLEAMLEYLYQRDSGALDWVDVAFRFGFSDQPHLIRYLKKQLGLTPKAYEKERGLTIDVYGGVTSNIN</sequence>
<organism evidence="5 6">
    <name type="scientific">Photobacterium damselae subsp. damselae</name>
    <name type="common">Listonella damsela</name>
    <dbReference type="NCBI Taxonomy" id="85581"/>
    <lineage>
        <taxon>Bacteria</taxon>
        <taxon>Pseudomonadati</taxon>
        <taxon>Pseudomonadota</taxon>
        <taxon>Gammaproteobacteria</taxon>
        <taxon>Vibrionales</taxon>
        <taxon>Vibrionaceae</taxon>
        <taxon>Photobacterium</taxon>
    </lineage>
</organism>
<dbReference type="Pfam" id="PF12833">
    <property type="entry name" value="HTH_18"/>
    <property type="match status" value="1"/>
</dbReference>
<accession>A0AAD3WWF6</accession>
<name>A0AAD3WWF6_PHODD</name>
<evidence type="ECO:0000256" key="1">
    <source>
        <dbReference type="ARBA" id="ARBA00023015"/>
    </source>
</evidence>
<keyword evidence="3" id="KW-0804">Transcription</keyword>
<proteinExistence type="predicted"/>
<feature type="domain" description="HTH araC/xylS-type" evidence="4">
    <location>
        <begin position="168"/>
        <end position="271"/>
    </location>
</feature>
<dbReference type="EMBL" id="VZUQ01000045">
    <property type="protein sequence ID" value="KAB1182242.1"/>
    <property type="molecule type" value="Genomic_DNA"/>
</dbReference>
<dbReference type="PANTHER" id="PTHR46796">
    <property type="entry name" value="HTH-TYPE TRANSCRIPTIONAL ACTIVATOR RHAS-RELATED"/>
    <property type="match status" value="1"/>
</dbReference>
<reference evidence="5 6" key="1">
    <citation type="submission" date="2019-09" db="EMBL/GenBank/DDBJ databases">
        <title>Photobacterium damselae subsp. damselae CDC-2227-81, a human clinical isolate.</title>
        <authorList>
            <person name="Osorio C.R."/>
        </authorList>
    </citation>
    <scope>NUCLEOTIDE SEQUENCE [LARGE SCALE GENOMIC DNA]</scope>
    <source>
        <strain evidence="5 6">CDC-2227-81</strain>
    </source>
</reference>
<dbReference type="Pfam" id="PF20240">
    <property type="entry name" value="DUF6597"/>
    <property type="match status" value="1"/>
</dbReference>
<protein>
    <submittedName>
        <fullName evidence="5">Helix-turn-helix transcriptional regulator</fullName>
    </submittedName>
</protein>
<evidence type="ECO:0000259" key="4">
    <source>
        <dbReference type="PROSITE" id="PS01124"/>
    </source>
</evidence>
<dbReference type="SMART" id="SM00342">
    <property type="entry name" value="HTH_ARAC"/>
    <property type="match status" value="1"/>
</dbReference>
<evidence type="ECO:0000313" key="6">
    <source>
        <dbReference type="Proteomes" id="UP000480943"/>
    </source>
</evidence>
<dbReference type="GO" id="GO:0003700">
    <property type="term" value="F:DNA-binding transcription factor activity"/>
    <property type="evidence" value="ECO:0007669"/>
    <property type="project" value="InterPro"/>
</dbReference>
<dbReference type="InterPro" id="IPR050204">
    <property type="entry name" value="AraC_XylS_family_regulators"/>
</dbReference>
<dbReference type="RefSeq" id="WP_106341101.1">
    <property type="nucleotide sequence ID" value="NZ_PVXI01000151.1"/>
</dbReference>
<dbReference type="AlphaFoldDB" id="A0AAD3WWF6"/>
<evidence type="ECO:0000256" key="2">
    <source>
        <dbReference type="ARBA" id="ARBA00023125"/>
    </source>
</evidence>
<dbReference type="InterPro" id="IPR046532">
    <property type="entry name" value="DUF6597"/>
</dbReference>
<gene>
    <name evidence="5" type="ORF">F6450_07165</name>
</gene>
<keyword evidence="1" id="KW-0805">Transcription regulation</keyword>
<dbReference type="PANTHER" id="PTHR46796:SF13">
    <property type="entry name" value="HTH-TYPE TRANSCRIPTIONAL ACTIVATOR RHAS"/>
    <property type="match status" value="1"/>
</dbReference>
<dbReference type="SUPFAM" id="SSF46689">
    <property type="entry name" value="Homeodomain-like"/>
    <property type="match status" value="1"/>
</dbReference>
<dbReference type="GO" id="GO:0043565">
    <property type="term" value="F:sequence-specific DNA binding"/>
    <property type="evidence" value="ECO:0007669"/>
    <property type="project" value="InterPro"/>
</dbReference>
<dbReference type="Proteomes" id="UP000480943">
    <property type="component" value="Unassembled WGS sequence"/>
</dbReference>
<dbReference type="Gene3D" id="1.10.10.60">
    <property type="entry name" value="Homeodomain-like"/>
    <property type="match status" value="1"/>
</dbReference>
<dbReference type="PROSITE" id="PS01124">
    <property type="entry name" value="HTH_ARAC_FAMILY_2"/>
    <property type="match status" value="1"/>
</dbReference>
<dbReference type="InterPro" id="IPR018060">
    <property type="entry name" value="HTH_AraC"/>
</dbReference>
<keyword evidence="2" id="KW-0238">DNA-binding</keyword>
<comment type="caution">
    <text evidence="5">The sequence shown here is derived from an EMBL/GenBank/DDBJ whole genome shotgun (WGS) entry which is preliminary data.</text>
</comment>